<dbReference type="EMBL" id="QPMH01000027">
    <property type="protein sequence ID" value="RDD60424.1"/>
    <property type="molecule type" value="Genomic_DNA"/>
</dbReference>
<dbReference type="SUPFAM" id="SSF53850">
    <property type="entry name" value="Periplasmic binding protein-like II"/>
    <property type="match status" value="1"/>
</dbReference>
<protein>
    <recommendedName>
        <fullName evidence="1">ABC-type glycine betaine transport system substrate-binding domain-containing protein</fullName>
    </recommendedName>
</protein>
<dbReference type="InterPro" id="IPR007210">
    <property type="entry name" value="ABC_Gly_betaine_transp_sub-bd"/>
</dbReference>
<evidence type="ECO:0000259" key="1">
    <source>
        <dbReference type="Pfam" id="PF04069"/>
    </source>
</evidence>
<keyword evidence="3" id="KW-1185">Reference proteome</keyword>
<organism evidence="2 3">
    <name type="scientific">Ferruginivarius sediminum</name>
    <dbReference type="NCBI Taxonomy" id="2661937"/>
    <lineage>
        <taxon>Bacteria</taxon>
        <taxon>Pseudomonadati</taxon>
        <taxon>Pseudomonadota</taxon>
        <taxon>Alphaproteobacteria</taxon>
        <taxon>Rhodospirillales</taxon>
        <taxon>Rhodospirillaceae</taxon>
        <taxon>Ferruginivarius</taxon>
    </lineage>
</organism>
<proteinExistence type="predicted"/>
<dbReference type="GO" id="GO:0043190">
    <property type="term" value="C:ATP-binding cassette (ABC) transporter complex"/>
    <property type="evidence" value="ECO:0007669"/>
    <property type="project" value="InterPro"/>
</dbReference>
<feature type="domain" description="ABC-type glycine betaine transport system substrate-binding" evidence="1">
    <location>
        <begin position="16"/>
        <end position="50"/>
    </location>
</feature>
<dbReference type="Gene3D" id="3.40.190.100">
    <property type="entry name" value="Glycine betaine-binding periplasmic protein, domain 2"/>
    <property type="match status" value="1"/>
</dbReference>
<accession>A0A369T7I6</accession>
<evidence type="ECO:0000313" key="3">
    <source>
        <dbReference type="Proteomes" id="UP000253941"/>
    </source>
</evidence>
<dbReference type="Proteomes" id="UP000253941">
    <property type="component" value="Unassembled WGS sequence"/>
</dbReference>
<name>A0A369T7I6_9PROT</name>
<dbReference type="Pfam" id="PF04069">
    <property type="entry name" value="OpuAC"/>
    <property type="match status" value="1"/>
</dbReference>
<evidence type="ECO:0000313" key="2">
    <source>
        <dbReference type="EMBL" id="RDD60424.1"/>
    </source>
</evidence>
<gene>
    <name evidence="2" type="ORF">DRB17_18120</name>
</gene>
<dbReference type="GO" id="GO:0022857">
    <property type="term" value="F:transmembrane transporter activity"/>
    <property type="evidence" value="ECO:0007669"/>
    <property type="project" value="InterPro"/>
</dbReference>
<comment type="caution">
    <text evidence="2">The sequence shown here is derived from an EMBL/GenBank/DDBJ whole genome shotgun (WGS) entry which is preliminary data.</text>
</comment>
<dbReference type="AlphaFoldDB" id="A0A369T7I6"/>
<reference evidence="2 3" key="1">
    <citation type="submission" date="2018-07" db="EMBL/GenBank/DDBJ databases">
        <title>Venubactetium sediminum gen. nov., sp. nov., isolated from a marine solar saltern.</title>
        <authorList>
            <person name="Wang S."/>
        </authorList>
    </citation>
    <scope>NUCLEOTIDE SEQUENCE [LARGE SCALE GENOMIC DNA]</scope>
    <source>
        <strain evidence="2 3">WD2A32</strain>
    </source>
</reference>
<sequence>MYTIPERCVSARGKVAAGMTSSLKRAIEREEWVVVTGWSPHWRFGRWDLR</sequence>